<evidence type="ECO:0000313" key="4">
    <source>
        <dbReference type="Proteomes" id="UP000184386"/>
    </source>
</evidence>
<dbReference type="Gene3D" id="3.90.1150.10">
    <property type="entry name" value="Aspartate Aminotransferase, domain 1"/>
    <property type="match status" value="2"/>
</dbReference>
<dbReference type="AlphaFoldDB" id="A0A1M6VCA0"/>
<gene>
    <name evidence="3" type="ORF">SAMN02745136_03359</name>
</gene>
<dbReference type="InterPro" id="IPR004839">
    <property type="entry name" value="Aminotransferase_I/II_large"/>
</dbReference>
<organism evidence="3 4">
    <name type="scientific">Anaerocolumna jejuensis DSM 15929</name>
    <dbReference type="NCBI Taxonomy" id="1121322"/>
    <lineage>
        <taxon>Bacteria</taxon>
        <taxon>Bacillati</taxon>
        <taxon>Bacillota</taxon>
        <taxon>Clostridia</taxon>
        <taxon>Lachnospirales</taxon>
        <taxon>Lachnospiraceae</taxon>
        <taxon>Anaerocolumna</taxon>
    </lineage>
</organism>
<comment type="cofactor">
    <cofactor evidence="1">
        <name>pyridoxal 5'-phosphate</name>
        <dbReference type="ChEBI" id="CHEBI:597326"/>
    </cofactor>
</comment>
<dbReference type="PANTHER" id="PTHR42691:SF1">
    <property type="entry name" value="ASPARTATE AMINOTRANSFERASE YHDR-RELATED"/>
    <property type="match status" value="1"/>
</dbReference>
<dbReference type="Proteomes" id="UP000184386">
    <property type="component" value="Unassembled WGS sequence"/>
</dbReference>
<dbReference type="SUPFAM" id="SSF53383">
    <property type="entry name" value="PLP-dependent transferases"/>
    <property type="match status" value="1"/>
</dbReference>
<feature type="domain" description="Aminotransferase class I/classII large" evidence="2">
    <location>
        <begin position="34"/>
        <end position="378"/>
    </location>
</feature>
<dbReference type="GO" id="GO:0008483">
    <property type="term" value="F:transaminase activity"/>
    <property type="evidence" value="ECO:0007669"/>
    <property type="project" value="UniProtKB-KW"/>
</dbReference>
<name>A0A1M6VCA0_9FIRM</name>
<reference evidence="3 4" key="1">
    <citation type="submission" date="2016-11" db="EMBL/GenBank/DDBJ databases">
        <authorList>
            <person name="Jaros S."/>
            <person name="Januszkiewicz K."/>
            <person name="Wedrychowicz H."/>
        </authorList>
    </citation>
    <scope>NUCLEOTIDE SEQUENCE [LARGE SCALE GENOMIC DNA]</scope>
    <source>
        <strain evidence="3 4">DSM 15929</strain>
    </source>
</reference>
<dbReference type="EMBL" id="FRAC01000017">
    <property type="protein sequence ID" value="SHK78916.1"/>
    <property type="molecule type" value="Genomic_DNA"/>
</dbReference>
<proteinExistence type="inferred from homology"/>
<dbReference type="PANTHER" id="PTHR42691">
    <property type="entry name" value="ASPARTATE AMINOTRANSFERASE YHDR-RELATED"/>
    <property type="match status" value="1"/>
</dbReference>
<dbReference type="InterPro" id="IPR015422">
    <property type="entry name" value="PyrdxlP-dep_Trfase_small"/>
</dbReference>
<dbReference type="InterPro" id="IPR015424">
    <property type="entry name" value="PyrdxlP-dep_Trfase"/>
</dbReference>
<dbReference type="PRINTS" id="PR00753">
    <property type="entry name" value="ACCSYNTHASE"/>
</dbReference>
<evidence type="ECO:0000313" key="3">
    <source>
        <dbReference type="EMBL" id="SHK78916.1"/>
    </source>
</evidence>
<dbReference type="Gene3D" id="3.40.640.10">
    <property type="entry name" value="Type I PLP-dependent aspartate aminotransferase-like (Major domain)"/>
    <property type="match status" value="1"/>
</dbReference>
<dbReference type="OrthoDB" id="9802328at2"/>
<dbReference type="RefSeq" id="WP_073278006.1">
    <property type="nucleotide sequence ID" value="NZ_FRAC01000017.1"/>
</dbReference>
<dbReference type="NCBIfam" id="NF005305">
    <property type="entry name" value="PRK06836.1"/>
    <property type="match status" value="1"/>
</dbReference>
<dbReference type="InterPro" id="IPR004838">
    <property type="entry name" value="NHTrfase_class1_PyrdxlP-BS"/>
</dbReference>
<keyword evidence="1 3" id="KW-0032">Aminotransferase</keyword>
<sequence>MISEKMSVMVKNSSVTRAMFEEGKRLAAIYGKENVYDFSLGNPSVAPPASVKEAVVDIITNEDTTFLHGYMNNSGYEDVREKIADKLNKVHQTSFHSENIIMTVGAAGGLNVILKTLLNPGEEVVVFAPFFGEYRNYADNYDGKLVVISPDKETFLPNLKELEEKLTSSAKAVIINTPNNPTGVVYSEETIKELSKVLEKKQQEFGTSIYLISDEPYRELVYGDVFVPYVTKYYRNTIVGYSYSKSLSLPGERIGYLVIPSEVDEYEEIFAAAGVATRILGFVNAPSMIQRVVASCLDSEVDVSVYNENRELLYNSLTEYGYSCAKPQGAFYLFVKTLEEDDKAFCERAKKYNILVVPGSAFGCPGYCRIAYCVGKSTIEGALPGFRKLYEEYREEPAGRCR</sequence>
<evidence type="ECO:0000256" key="1">
    <source>
        <dbReference type="RuleBase" id="RU000481"/>
    </source>
</evidence>
<dbReference type="STRING" id="1121322.SAMN02745136_03359"/>
<evidence type="ECO:0000259" key="2">
    <source>
        <dbReference type="Pfam" id="PF00155"/>
    </source>
</evidence>
<comment type="similarity">
    <text evidence="1">Belongs to the class-I pyridoxal-phosphate-dependent aminotransferase family.</text>
</comment>
<dbReference type="InterPro" id="IPR015421">
    <property type="entry name" value="PyrdxlP-dep_Trfase_major"/>
</dbReference>
<dbReference type="CDD" id="cd00609">
    <property type="entry name" value="AAT_like"/>
    <property type="match status" value="1"/>
</dbReference>
<dbReference type="EC" id="2.6.1.-" evidence="1"/>
<dbReference type="Pfam" id="PF00155">
    <property type="entry name" value="Aminotran_1_2"/>
    <property type="match status" value="1"/>
</dbReference>
<keyword evidence="1 3" id="KW-0808">Transferase</keyword>
<keyword evidence="4" id="KW-1185">Reference proteome</keyword>
<dbReference type="GO" id="GO:0030170">
    <property type="term" value="F:pyridoxal phosphate binding"/>
    <property type="evidence" value="ECO:0007669"/>
    <property type="project" value="InterPro"/>
</dbReference>
<accession>A0A1M6VCA0</accession>
<protein>
    <recommendedName>
        <fullName evidence="1">Aminotransferase</fullName>
        <ecNumber evidence="1">2.6.1.-</ecNumber>
    </recommendedName>
</protein>
<dbReference type="PROSITE" id="PS00105">
    <property type="entry name" value="AA_TRANSFER_CLASS_1"/>
    <property type="match status" value="1"/>
</dbReference>